<evidence type="ECO:0000313" key="4">
    <source>
        <dbReference type="WBParaSite" id="Minc3s01069g20404"/>
    </source>
</evidence>
<feature type="compositionally biased region" description="Low complexity" evidence="1">
    <location>
        <begin position="691"/>
        <end position="729"/>
    </location>
</feature>
<feature type="region of interest" description="Disordered" evidence="1">
    <location>
        <begin position="944"/>
        <end position="1000"/>
    </location>
</feature>
<dbReference type="AlphaFoldDB" id="A0A914LZ46"/>
<name>A0A914LZ46_MELIC</name>
<dbReference type="Proteomes" id="UP000887563">
    <property type="component" value="Unplaced"/>
</dbReference>
<organism evidence="3 4">
    <name type="scientific">Meloidogyne incognita</name>
    <name type="common">Southern root-knot nematode worm</name>
    <name type="synonym">Oxyuris incognita</name>
    <dbReference type="NCBI Taxonomy" id="6306"/>
    <lineage>
        <taxon>Eukaryota</taxon>
        <taxon>Metazoa</taxon>
        <taxon>Ecdysozoa</taxon>
        <taxon>Nematoda</taxon>
        <taxon>Chromadorea</taxon>
        <taxon>Rhabditida</taxon>
        <taxon>Tylenchina</taxon>
        <taxon>Tylenchomorpha</taxon>
        <taxon>Tylenchoidea</taxon>
        <taxon>Meloidogynidae</taxon>
        <taxon>Meloidogyninae</taxon>
        <taxon>Meloidogyne</taxon>
        <taxon>Meloidogyne incognita group</taxon>
    </lineage>
</organism>
<evidence type="ECO:0000313" key="3">
    <source>
        <dbReference type="Proteomes" id="UP000887563"/>
    </source>
</evidence>
<feature type="transmembrane region" description="Helical" evidence="2">
    <location>
        <begin position="825"/>
        <end position="849"/>
    </location>
</feature>
<evidence type="ECO:0000256" key="1">
    <source>
        <dbReference type="SAM" id="MobiDB-lite"/>
    </source>
</evidence>
<keyword evidence="2" id="KW-1133">Transmembrane helix</keyword>
<feature type="transmembrane region" description="Helical" evidence="2">
    <location>
        <begin position="786"/>
        <end position="813"/>
    </location>
</feature>
<feature type="region of interest" description="Disordered" evidence="1">
    <location>
        <begin position="689"/>
        <end position="729"/>
    </location>
</feature>
<evidence type="ECO:0000256" key="2">
    <source>
        <dbReference type="SAM" id="Phobius"/>
    </source>
</evidence>
<feature type="compositionally biased region" description="Basic and acidic residues" evidence="1">
    <location>
        <begin position="962"/>
        <end position="985"/>
    </location>
</feature>
<protein>
    <submittedName>
        <fullName evidence="4">Uncharacterized protein</fullName>
    </submittedName>
</protein>
<keyword evidence="2" id="KW-0472">Membrane</keyword>
<keyword evidence="3" id="KW-1185">Reference proteome</keyword>
<feature type="compositionally biased region" description="Acidic residues" evidence="1">
    <location>
        <begin position="952"/>
        <end position="961"/>
    </location>
</feature>
<feature type="compositionally biased region" description="Basic residues" evidence="1">
    <location>
        <begin position="986"/>
        <end position="1000"/>
    </location>
</feature>
<reference evidence="4" key="1">
    <citation type="submission" date="2022-11" db="UniProtKB">
        <authorList>
            <consortium name="WormBaseParasite"/>
        </authorList>
    </citation>
    <scope>IDENTIFICATION</scope>
</reference>
<proteinExistence type="predicted"/>
<keyword evidence="2" id="KW-0812">Transmembrane</keyword>
<dbReference type="WBParaSite" id="Minc3s01069g20404">
    <property type="protein sequence ID" value="Minc3s01069g20404"/>
    <property type="gene ID" value="Minc3s01069g20404"/>
</dbReference>
<feature type="transmembrane region" description="Helical" evidence="2">
    <location>
        <begin position="739"/>
        <end position="765"/>
    </location>
</feature>
<sequence length="1000" mass="112665">MFFYLIRQEEFKDGSGTRKSSSFLRSSTTNILPTLFASLVFLFLLGQVKGDDDGDGIPVGFFNHTLKDGKATLSEGTVEVSKTNLELYTNHSGACEVTFEGNFIVLHYKRESIAARNGCTVDLLTNLQNMIYFTTEVKHSDVIEKCLIECKKASSFDGISDNLLPFAYSTTEDNNITEITNGPIYKENLTCSDEAECKNSGGRCMPWTSLEVAWTKCKNNIFAHTHPIGEVRALWLQHKIYDKNETELFFNLNITKEGNFIMDFGGKSMMNYFASVYRAACIPKEEGIAKPVTWEINGTLPNSNYANLLVFHLLPQKASRKHIDGEIKKDDLPDGPKCDELSIKFHTDNYILLTNEDFIAPSTTTTATTTKLPEPTKSDDREIPFENREIPFGFFNHTLKGEMVTLAKRVKEVNENNISLYTEHPGACEVTLNGNFIVLHYKKGSKAAKNGCTVDLLSGLHNMIKFETGVKNKGGIEKCLGKCSSEDLPFNGSSANLLPFGYSTTRDKNITKLKVNGPLYDQDESCHDQPECGKSADCMRWTSLEAAWTTCNNKFFAHAHPMGEVLAVWNTNTKSNAKEENLSFGLTITEEGNFIMKFRGQKMDYANSSIKAHCLPNNTFVAEPVTWKINGTTLKPKHNNLLVFHMLPQESARINSGDESNIRVSPKGPECDELFIKFNTKDYTLLGQKDPIPTTTTSPLPPTKTRTTTSKKTSTSSKKPQTTTTTKATTTSDPGYGNFTIVATTTFIVAFLIFVGGTYCLYNVSADYSKLDKRFLLRGEIHDIEIALILRLGFFVTSFLVLISGCFKVMVYHMDAYTIYQTPPYIHYLIPISIFIGLLLITSIIHCYYNHLKKRNRQRIEERKGEDRREARRQDAYARAARTMARMKMEKMNKYYNQATSSQNNNSSSINKNSQYNSDLLSLERDSDLLEDDDNTAIEILKRGKSLAGTEEPTEGWAEETDQQKKKSVVHEPAEINWKAAEEAKKKKKIRKSEKKKRFG</sequence>
<accession>A0A914LZ46</accession>